<dbReference type="EMBL" id="QUMX01000017">
    <property type="protein sequence ID" value="REG46048.1"/>
    <property type="molecule type" value="Genomic_DNA"/>
</dbReference>
<sequence>MRRAIRAYFRKNAAALAARFADKSIVYGKGGGHFRASDDGAVRIVRAAFEKHFANISRPTVVKLTMEDARCFPGFKGHPDASEVAWLVVVSDSSGETAYGIVQEGCPTLDRKIREGFAKARAQQTACEMLLEMRRLDRPAAGSA</sequence>
<protein>
    <submittedName>
        <fullName evidence="1">Uncharacterized protein</fullName>
    </submittedName>
</protein>
<comment type="caution">
    <text evidence="1">The sequence shown here is derived from an EMBL/GenBank/DDBJ whole genome shotgun (WGS) entry which is preliminary data.</text>
</comment>
<keyword evidence="2" id="KW-1185">Reference proteome</keyword>
<name>A0AAQ0HHT3_PARVE</name>
<dbReference type="RefSeq" id="WP_036752564.1">
    <property type="nucleotide sequence ID" value="NZ_CP035287.1"/>
</dbReference>
<dbReference type="Proteomes" id="UP000256794">
    <property type="component" value="Unassembled WGS sequence"/>
</dbReference>
<reference evidence="1 2" key="1">
    <citation type="submission" date="2018-08" db="EMBL/GenBank/DDBJ databases">
        <title>Genomic Encyclopedia of Archaeal and Bacterial Type Strains, Phase II (KMG-II): from individual species to whole genera.</title>
        <authorList>
            <person name="Goeker M."/>
        </authorList>
    </citation>
    <scope>NUCLEOTIDE SEQUENCE [LARGE SCALE GENOMIC DNA]</scope>
    <source>
        <strain evidence="1 2">DSM 582</strain>
    </source>
</reference>
<evidence type="ECO:0000313" key="2">
    <source>
        <dbReference type="Proteomes" id="UP000256794"/>
    </source>
</evidence>
<gene>
    <name evidence="1" type="ORF">ATH84_101768</name>
</gene>
<dbReference type="AlphaFoldDB" id="A0AAQ0HHT3"/>
<organism evidence="1 2">
    <name type="scientific">Paracoccus versutus</name>
    <name type="common">Thiobacillus versutus</name>
    <dbReference type="NCBI Taxonomy" id="34007"/>
    <lineage>
        <taxon>Bacteria</taxon>
        <taxon>Pseudomonadati</taxon>
        <taxon>Pseudomonadota</taxon>
        <taxon>Alphaproteobacteria</taxon>
        <taxon>Rhodobacterales</taxon>
        <taxon>Paracoccaceae</taxon>
        <taxon>Paracoccus</taxon>
    </lineage>
</organism>
<proteinExistence type="predicted"/>
<evidence type="ECO:0000313" key="1">
    <source>
        <dbReference type="EMBL" id="REG46048.1"/>
    </source>
</evidence>
<accession>A0AAQ0HHT3</accession>